<dbReference type="EMBL" id="JABSTQ010010178">
    <property type="protein sequence ID" value="KAG0422806.1"/>
    <property type="molecule type" value="Genomic_DNA"/>
</dbReference>
<gene>
    <name evidence="1" type="ORF">HPB47_001397</name>
</gene>
<evidence type="ECO:0000313" key="2">
    <source>
        <dbReference type="Proteomes" id="UP000805193"/>
    </source>
</evidence>
<organism evidence="1 2">
    <name type="scientific">Ixodes persulcatus</name>
    <name type="common">Taiga tick</name>
    <dbReference type="NCBI Taxonomy" id="34615"/>
    <lineage>
        <taxon>Eukaryota</taxon>
        <taxon>Metazoa</taxon>
        <taxon>Ecdysozoa</taxon>
        <taxon>Arthropoda</taxon>
        <taxon>Chelicerata</taxon>
        <taxon>Arachnida</taxon>
        <taxon>Acari</taxon>
        <taxon>Parasitiformes</taxon>
        <taxon>Ixodida</taxon>
        <taxon>Ixodoidea</taxon>
        <taxon>Ixodidae</taxon>
        <taxon>Ixodinae</taxon>
        <taxon>Ixodes</taxon>
    </lineage>
</organism>
<reference evidence="1 2" key="1">
    <citation type="journal article" date="2020" name="Cell">
        <title>Large-Scale Comparative Analyses of Tick Genomes Elucidate Their Genetic Diversity and Vector Capacities.</title>
        <authorList>
            <consortium name="Tick Genome and Microbiome Consortium (TIGMIC)"/>
            <person name="Jia N."/>
            <person name="Wang J."/>
            <person name="Shi W."/>
            <person name="Du L."/>
            <person name="Sun Y."/>
            <person name="Zhan W."/>
            <person name="Jiang J.F."/>
            <person name="Wang Q."/>
            <person name="Zhang B."/>
            <person name="Ji P."/>
            <person name="Bell-Sakyi L."/>
            <person name="Cui X.M."/>
            <person name="Yuan T.T."/>
            <person name="Jiang B.G."/>
            <person name="Yang W.F."/>
            <person name="Lam T.T."/>
            <person name="Chang Q.C."/>
            <person name="Ding S.J."/>
            <person name="Wang X.J."/>
            <person name="Zhu J.G."/>
            <person name="Ruan X.D."/>
            <person name="Zhao L."/>
            <person name="Wei J.T."/>
            <person name="Ye R.Z."/>
            <person name="Que T.C."/>
            <person name="Du C.H."/>
            <person name="Zhou Y.H."/>
            <person name="Cheng J.X."/>
            <person name="Dai P.F."/>
            <person name="Guo W.B."/>
            <person name="Han X.H."/>
            <person name="Huang E.J."/>
            <person name="Li L.F."/>
            <person name="Wei W."/>
            <person name="Gao Y.C."/>
            <person name="Liu J.Z."/>
            <person name="Shao H.Z."/>
            <person name="Wang X."/>
            <person name="Wang C.C."/>
            <person name="Yang T.C."/>
            <person name="Huo Q.B."/>
            <person name="Li W."/>
            <person name="Chen H.Y."/>
            <person name="Chen S.E."/>
            <person name="Zhou L.G."/>
            <person name="Ni X.B."/>
            <person name="Tian J.H."/>
            <person name="Sheng Y."/>
            <person name="Liu T."/>
            <person name="Pan Y.S."/>
            <person name="Xia L.Y."/>
            <person name="Li J."/>
            <person name="Zhao F."/>
            <person name="Cao W.C."/>
        </authorList>
    </citation>
    <scope>NUCLEOTIDE SEQUENCE [LARGE SCALE GENOMIC DNA]</scope>
    <source>
        <strain evidence="1">Iper-2018</strain>
    </source>
</reference>
<proteinExistence type="predicted"/>
<sequence>MEDPIRGAELKIRLVMNAKNLPPGRSRNTIADLRGSTIPDETERWMPVRRDPLKIKHRRLCLVNPLQPSHLKAVVSLVPLVAPVCLASRLSEGPPTAAPDEPMDES</sequence>
<accession>A0AC60PP40</accession>
<evidence type="ECO:0000313" key="1">
    <source>
        <dbReference type="EMBL" id="KAG0422806.1"/>
    </source>
</evidence>
<name>A0AC60PP40_IXOPE</name>
<keyword evidence="2" id="KW-1185">Reference proteome</keyword>
<comment type="caution">
    <text evidence="1">The sequence shown here is derived from an EMBL/GenBank/DDBJ whole genome shotgun (WGS) entry which is preliminary data.</text>
</comment>
<dbReference type="Proteomes" id="UP000805193">
    <property type="component" value="Unassembled WGS sequence"/>
</dbReference>
<protein>
    <submittedName>
        <fullName evidence="1">Uncharacterized protein</fullName>
    </submittedName>
</protein>